<comment type="caution">
    <text evidence="1">The sequence shown here is derived from an EMBL/GenBank/DDBJ whole genome shotgun (WGS) entry which is preliminary data.</text>
</comment>
<organism evidence="1 2">
    <name type="scientific">Duganella guangzhouensis</name>
    <dbReference type="NCBI Taxonomy" id="2666084"/>
    <lineage>
        <taxon>Bacteria</taxon>
        <taxon>Pseudomonadati</taxon>
        <taxon>Pseudomonadota</taxon>
        <taxon>Betaproteobacteria</taxon>
        <taxon>Burkholderiales</taxon>
        <taxon>Oxalobacteraceae</taxon>
        <taxon>Telluria group</taxon>
        <taxon>Duganella</taxon>
    </lineage>
</organism>
<dbReference type="AlphaFoldDB" id="A0A6I2KYG4"/>
<evidence type="ECO:0000313" key="2">
    <source>
        <dbReference type="Proteomes" id="UP000433309"/>
    </source>
</evidence>
<dbReference type="EMBL" id="WKJK01000002">
    <property type="protein sequence ID" value="MRW89246.1"/>
    <property type="molecule type" value="Genomic_DNA"/>
</dbReference>
<dbReference type="InterPro" id="IPR010260">
    <property type="entry name" value="AlpA"/>
</dbReference>
<proteinExistence type="predicted"/>
<dbReference type="Proteomes" id="UP000433309">
    <property type="component" value="Unassembled WGS sequence"/>
</dbReference>
<protein>
    <submittedName>
        <fullName evidence="1">AlpA family phage regulatory protein</fullName>
    </submittedName>
</protein>
<reference evidence="1 2" key="1">
    <citation type="submission" date="2019-11" db="EMBL/GenBank/DDBJ databases">
        <title>Novel species isolated from a subtropical stream in China.</title>
        <authorList>
            <person name="Lu H."/>
        </authorList>
    </citation>
    <scope>NUCLEOTIDE SEQUENCE [LARGE SCALE GENOMIC DNA]</scope>
    <source>
        <strain evidence="1 2">FT80W</strain>
    </source>
</reference>
<name>A0A6I2KYG4_9BURK</name>
<keyword evidence="2" id="KW-1185">Reference proteome</keyword>
<dbReference type="Gene3D" id="1.10.238.160">
    <property type="match status" value="1"/>
</dbReference>
<evidence type="ECO:0000313" key="1">
    <source>
        <dbReference type="EMBL" id="MRW89246.1"/>
    </source>
</evidence>
<gene>
    <name evidence="1" type="ORF">GJ699_04550</name>
</gene>
<dbReference type="Pfam" id="PF05930">
    <property type="entry name" value="Phage_AlpA"/>
    <property type="match status" value="1"/>
</dbReference>
<accession>A0A6I2KYG4</accession>
<sequence>MAEMKTFIRLPAVIATTGLSRSTVLRAVKAGTIPAPIQIGPHAVAWDSGAVTQWQLDRIAASRPKS</sequence>